<evidence type="ECO:0000256" key="4">
    <source>
        <dbReference type="ARBA" id="ARBA00022576"/>
    </source>
</evidence>
<gene>
    <name evidence="8" type="ORF">FHS83_003113</name>
</gene>
<dbReference type="PANTHER" id="PTHR42790:SF19">
    <property type="entry name" value="KYNURENINE_ALPHA-AMINOADIPATE AMINOTRANSFERASE, MITOCHONDRIAL"/>
    <property type="match status" value="1"/>
</dbReference>
<organism evidence="8 9">
    <name type="scientific">Rhizomicrobium palustre</name>
    <dbReference type="NCBI Taxonomy" id="189966"/>
    <lineage>
        <taxon>Bacteria</taxon>
        <taxon>Pseudomonadati</taxon>
        <taxon>Pseudomonadota</taxon>
        <taxon>Alphaproteobacteria</taxon>
        <taxon>Micropepsales</taxon>
        <taxon>Micropepsaceae</taxon>
        <taxon>Rhizomicrobium</taxon>
    </lineage>
</organism>
<dbReference type="AlphaFoldDB" id="A0A846N2T4"/>
<reference evidence="8 9" key="1">
    <citation type="submission" date="2020-03" db="EMBL/GenBank/DDBJ databases">
        <title>Genomic Encyclopedia of Type Strains, Phase IV (KMG-IV): sequencing the most valuable type-strain genomes for metagenomic binning, comparative biology and taxonomic classification.</title>
        <authorList>
            <person name="Goeker M."/>
        </authorList>
    </citation>
    <scope>NUCLEOTIDE SEQUENCE [LARGE SCALE GENOMIC DNA]</scope>
    <source>
        <strain evidence="8 9">DSM 19867</strain>
    </source>
</reference>
<keyword evidence="5" id="KW-0808">Transferase</keyword>
<dbReference type="PANTHER" id="PTHR42790">
    <property type="entry name" value="AMINOTRANSFERASE"/>
    <property type="match status" value="1"/>
</dbReference>
<dbReference type="GO" id="GO:1901605">
    <property type="term" value="P:alpha-amino acid metabolic process"/>
    <property type="evidence" value="ECO:0007669"/>
    <property type="project" value="TreeGrafter"/>
</dbReference>
<dbReference type="GO" id="GO:0030170">
    <property type="term" value="F:pyridoxal phosphate binding"/>
    <property type="evidence" value="ECO:0007669"/>
    <property type="project" value="InterPro"/>
</dbReference>
<dbReference type="Proteomes" id="UP000570514">
    <property type="component" value="Unassembled WGS sequence"/>
</dbReference>
<dbReference type="FunFam" id="3.40.640.10:FF:000053">
    <property type="entry name" value="Aminotransferase, class I"/>
    <property type="match status" value="1"/>
</dbReference>
<comment type="cofactor">
    <cofactor evidence="1">
        <name>pyridoxal 5'-phosphate</name>
        <dbReference type="ChEBI" id="CHEBI:597326"/>
    </cofactor>
</comment>
<name>A0A846N2T4_9PROT</name>
<dbReference type="InterPro" id="IPR015424">
    <property type="entry name" value="PyrdxlP-dep_Trfase"/>
</dbReference>
<evidence type="ECO:0000313" key="8">
    <source>
        <dbReference type="EMBL" id="NIK89795.1"/>
    </source>
</evidence>
<dbReference type="InterPro" id="IPR004839">
    <property type="entry name" value="Aminotransferase_I/II_large"/>
</dbReference>
<evidence type="ECO:0000256" key="3">
    <source>
        <dbReference type="ARBA" id="ARBA00011738"/>
    </source>
</evidence>
<evidence type="ECO:0000256" key="2">
    <source>
        <dbReference type="ARBA" id="ARBA00007441"/>
    </source>
</evidence>
<evidence type="ECO:0000256" key="6">
    <source>
        <dbReference type="ARBA" id="ARBA00022898"/>
    </source>
</evidence>
<dbReference type="InterPro" id="IPR015422">
    <property type="entry name" value="PyrdxlP-dep_Trfase_small"/>
</dbReference>
<comment type="similarity">
    <text evidence="2">Belongs to the class-I pyridoxal-phosphate-dependent aminotransferase family.</text>
</comment>
<dbReference type="Pfam" id="PF00155">
    <property type="entry name" value="Aminotran_1_2"/>
    <property type="match status" value="1"/>
</dbReference>
<evidence type="ECO:0000313" key="9">
    <source>
        <dbReference type="Proteomes" id="UP000570514"/>
    </source>
</evidence>
<comment type="subunit">
    <text evidence="3">Homodimer.</text>
</comment>
<dbReference type="EMBL" id="JAASRM010000001">
    <property type="protein sequence ID" value="NIK89795.1"/>
    <property type="molecule type" value="Genomic_DNA"/>
</dbReference>
<comment type="caution">
    <text evidence="8">The sequence shown here is derived from an EMBL/GenBank/DDBJ whole genome shotgun (WGS) entry which is preliminary data.</text>
</comment>
<evidence type="ECO:0000256" key="1">
    <source>
        <dbReference type="ARBA" id="ARBA00001933"/>
    </source>
</evidence>
<dbReference type="RefSeq" id="WP_167083851.1">
    <property type="nucleotide sequence ID" value="NZ_BAAADC010000001.1"/>
</dbReference>
<dbReference type="InterPro" id="IPR015421">
    <property type="entry name" value="PyrdxlP-dep_Trfase_major"/>
</dbReference>
<protein>
    <recommendedName>
        <fullName evidence="7">Aminotransferase class I/classII large domain-containing protein</fullName>
    </recommendedName>
</protein>
<evidence type="ECO:0000259" key="7">
    <source>
        <dbReference type="Pfam" id="PF00155"/>
    </source>
</evidence>
<dbReference type="InterPro" id="IPR050859">
    <property type="entry name" value="Class-I_PLP-dep_aminotransf"/>
</dbReference>
<keyword evidence="6" id="KW-0663">Pyridoxal phosphate</keyword>
<dbReference type="SUPFAM" id="SSF53383">
    <property type="entry name" value="PLP-dependent transferases"/>
    <property type="match status" value="1"/>
</dbReference>
<dbReference type="CDD" id="cd00609">
    <property type="entry name" value="AAT_like"/>
    <property type="match status" value="1"/>
</dbReference>
<sequence length="410" mass="45349">MSDWSEHYATRVSHMQASEIRELLKLLDQPDIISFAGGIPDPALFPREEIAQAYQRILGDPQLSAVALQYSISEGYLPLREWLAGYMGRLGVACTPENILITNGSQQALDFVGKLFISPGDSMLVAWPTYLGALQAFSSYEPRFDVLPGENSNRTLESYTSQGAAKPKFGYVMPEFQNPTGTSLSLAERERLLDTAAELDLPLVEDSAYEKLRYDGERVPSLLALAAQRAGGIDHCKVLYCGTFSKSIVPALRIGWIVAAKPVIQKLVLMKQASDLHVSTLNQMVMHEVASARIEDLAANMRRVYRARRDAMLAALDRHMPKGIHFTRPEGGMFVWVTLPEGIDGAELLKRCIEEGRVAFVPGAAFFADRSCRNTIRLSFSLSEPAKIDEGIKRLASILKLEMAEMTHAA</sequence>
<keyword evidence="4" id="KW-0032">Aminotransferase</keyword>
<proteinExistence type="inferred from homology"/>
<feature type="domain" description="Aminotransferase class I/classII large" evidence="7">
    <location>
        <begin position="48"/>
        <end position="395"/>
    </location>
</feature>
<dbReference type="Gene3D" id="3.40.640.10">
    <property type="entry name" value="Type I PLP-dependent aspartate aminotransferase-like (Major domain)"/>
    <property type="match status" value="1"/>
</dbReference>
<evidence type="ECO:0000256" key="5">
    <source>
        <dbReference type="ARBA" id="ARBA00022679"/>
    </source>
</evidence>
<dbReference type="GO" id="GO:0008483">
    <property type="term" value="F:transaminase activity"/>
    <property type="evidence" value="ECO:0007669"/>
    <property type="project" value="UniProtKB-KW"/>
</dbReference>
<dbReference type="Gene3D" id="3.90.1150.10">
    <property type="entry name" value="Aspartate Aminotransferase, domain 1"/>
    <property type="match status" value="1"/>
</dbReference>
<keyword evidence="9" id="KW-1185">Reference proteome</keyword>
<accession>A0A846N2T4</accession>